<proteinExistence type="predicted"/>
<name>A0A5N8VZ09_9ACTN</name>
<keyword evidence="3" id="KW-1185">Reference proteome</keyword>
<organism evidence="2 3">
    <name type="scientific">Streptomyces phyllanthi</name>
    <dbReference type="NCBI Taxonomy" id="1803180"/>
    <lineage>
        <taxon>Bacteria</taxon>
        <taxon>Bacillati</taxon>
        <taxon>Actinomycetota</taxon>
        <taxon>Actinomycetes</taxon>
        <taxon>Kitasatosporales</taxon>
        <taxon>Streptomycetaceae</taxon>
        <taxon>Streptomyces</taxon>
    </lineage>
</organism>
<evidence type="ECO:0000313" key="2">
    <source>
        <dbReference type="EMBL" id="MPY40500.1"/>
    </source>
</evidence>
<accession>A0A5N8VZ09</accession>
<gene>
    <name evidence="2" type="ORF">FNH04_11460</name>
</gene>
<reference evidence="2 3" key="1">
    <citation type="submission" date="2019-07" db="EMBL/GenBank/DDBJ databases">
        <title>New species of Amycolatopsis and Streptomyces.</title>
        <authorList>
            <person name="Duangmal K."/>
            <person name="Teo W.F.A."/>
            <person name="Lipun K."/>
        </authorList>
    </citation>
    <scope>NUCLEOTIDE SEQUENCE [LARGE SCALE GENOMIC DNA]</scope>
    <source>
        <strain evidence="2 3">TISTR 2346</strain>
    </source>
</reference>
<dbReference type="OrthoDB" id="4296169at2"/>
<sequence length="153" mass="16837">MGGSGGADLRRGLEALKTFKKRVDGVLANLEGSPASSTKVGEHQLSRASFSGQGTDFAEASGLFAQYNRVHDRLTSLSKSLGLHIESLGIAVHGADIGFDNLEEEQRRRFWEIQTQIDREYRDAEREKAAAQREKDGQAPQERSDDKKAEAGY</sequence>
<dbReference type="Proteomes" id="UP000326979">
    <property type="component" value="Unassembled WGS sequence"/>
</dbReference>
<evidence type="ECO:0000313" key="3">
    <source>
        <dbReference type="Proteomes" id="UP000326979"/>
    </source>
</evidence>
<dbReference type="AlphaFoldDB" id="A0A5N8VZ09"/>
<protein>
    <submittedName>
        <fullName evidence="2">Uncharacterized protein</fullName>
    </submittedName>
</protein>
<dbReference type="EMBL" id="VJZE01000056">
    <property type="protein sequence ID" value="MPY40500.1"/>
    <property type="molecule type" value="Genomic_DNA"/>
</dbReference>
<feature type="region of interest" description="Disordered" evidence="1">
    <location>
        <begin position="121"/>
        <end position="153"/>
    </location>
</feature>
<comment type="caution">
    <text evidence="2">The sequence shown here is derived from an EMBL/GenBank/DDBJ whole genome shotgun (WGS) entry which is preliminary data.</text>
</comment>
<evidence type="ECO:0000256" key="1">
    <source>
        <dbReference type="SAM" id="MobiDB-lite"/>
    </source>
</evidence>